<accession>B1XVF3</accession>
<dbReference type="STRING" id="452638.Pnec_1174"/>
<dbReference type="InterPro" id="IPR021333">
    <property type="entry name" value="DUF2946"/>
</dbReference>
<protein>
    <recommendedName>
        <fullName evidence="3">DUF2946 domain-containing protein</fullName>
    </recommendedName>
</protein>
<feature type="signal peptide" evidence="1">
    <location>
        <begin position="1"/>
        <end position="26"/>
    </location>
</feature>
<dbReference type="Pfam" id="PF11162">
    <property type="entry name" value="DUF2946"/>
    <property type="match status" value="1"/>
</dbReference>
<dbReference type="eggNOG" id="ENOG50331UA">
    <property type="taxonomic scope" value="Bacteria"/>
</dbReference>
<dbReference type="AlphaFoldDB" id="B1XVF3"/>
<name>B1XVF3_POLNS</name>
<dbReference type="OrthoDB" id="8536886at2"/>
<keyword evidence="1" id="KW-0732">Signal</keyword>
<dbReference type="KEGG" id="pne:Pnec_1174"/>
<reference evidence="2" key="1">
    <citation type="submission" date="2008-03" db="EMBL/GenBank/DDBJ databases">
        <title>Complete sequence of Polynucleobacter necessarius STIR1.</title>
        <authorList>
            <consortium name="US DOE Joint Genome Institute"/>
            <person name="Copeland A."/>
            <person name="Lucas S."/>
            <person name="Lapidus A."/>
            <person name="Barry K."/>
            <person name="Detter J.C."/>
            <person name="Glavina del Rio T."/>
            <person name="Hammon N."/>
            <person name="Israni S."/>
            <person name="Dalin E."/>
            <person name="Tice H."/>
            <person name="Pitluck S."/>
            <person name="Chain P."/>
            <person name="Malfatti S."/>
            <person name="Shin M."/>
            <person name="Vergez L."/>
            <person name="Schmutz J."/>
            <person name="Larimer F."/>
            <person name="Land M."/>
            <person name="Hauser L."/>
            <person name="Kyrpides N."/>
            <person name="Kim E."/>
            <person name="Hahn M."/>
            <person name="Richardson P."/>
        </authorList>
    </citation>
    <scope>NUCLEOTIDE SEQUENCE [LARGE SCALE GENOMIC DNA]</scope>
    <source>
        <strain evidence="2">STIR1</strain>
    </source>
</reference>
<dbReference type="HOGENOM" id="CLU_123889_1_0_4"/>
<dbReference type="EMBL" id="CP001010">
    <property type="protein sequence ID" value="ACB44330.1"/>
    <property type="molecule type" value="Genomic_DNA"/>
</dbReference>
<evidence type="ECO:0000313" key="2">
    <source>
        <dbReference type="EMBL" id="ACB44330.1"/>
    </source>
</evidence>
<feature type="chain" id="PRO_5002772567" description="DUF2946 domain-containing protein" evidence="1">
    <location>
        <begin position="27"/>
        <end position="112"/>
    </location>
</feature>
<evidence type="ECO:0000256" key="1">
    <source>
        <dbReference type="SAM" id="SignalP"/>
    </source>
</evidence>
<proteinExistence type="predicted"/>
<sequence length="112" mass="11940">MHFIKQRKLVHWIAALAILLGSLAPAVSQALSLDSNGQRFVVEICTTSGAKMTQVIGNEESSSSPAMGGHCPYCVVQPIYLLPCISAVEFVALQSYATQSQSAYQAPQILSA</sequence>
<evidence type="ECO:0008006" key="3">
    <source>
        <dbReference type="Google" id="ProtNLM"/>
    </source>
</evidence>
<gene>
    <name evidence="2" type="ordered locus">Pnec_1174</name>
</gene>
<organism evidence="2">
    <name type="scientific">Polynucleobacter necessarius subsp. necessarius (strain STIR1)</name>
    <dbReference type="NCBI Taxonomy" id="452638"/>
    <lineage>
        <taxon>Bacteria</taxon>
        <taxon>Pseudomonadati</taxon>
        <taxon>Pseudomonadota</taxon>
        <taxon>Betaproteobacteria</taxon>
        <taxon>Burkholderiales</taxon>
        <taxon>Burkholderiaceae</taxon>
        <taxon>Polynucleobacter</taxon>
    </lineage>
</organism>